<accession>A0A0A7S598</accession>
<dbReference type="PANTHER" id="PTHR30146:SF146">
    <property type="entry name" value="HTH-TYPE TRANSCRIPTIONAL REGULATOR TRER"/>
    <property type="match status" value="1"/>
</dbReference>
<gene>
    <name evidence="5" type="ORF">FPB0191_02213</name>
</gene>
<dbReference type="CDD" id="cd01542">
    <property type="entry name" value="PBP1_TreR-like"/>
    <property type="match status" value="1"/>
</dbReference>
<dbReference type="InterPro" id="IPR046335">
    <property type="entry name" value="LacI/GalR-like_sensor"/>
</dbReference>
<dbReference type="GO" id="GO:0003700">
    <property type="term" value="F:DNA-binding transcription factor activity"/>
    <property type="evidence" value="ECO:0007669"/>
    <property type="project" value="TreeGrafter"/>
</dbReference>
<proteinExistence type="predicted"/>
<dbReference type="InterPro" id="IPR010982">
    <property type="entry name" value="Lambda_DNA-bd_dom_sf"/>
</dbReference>
<dbReference type="PROSITE" id="PS50932">
    <property type="entry name" value="HTH_LACI_2"/>
    <property type="match status" value="1"/>
</dbReference>
<dbReference type="InterPro" id="IPR000843">
    <property type="entry name" value="HTH_LacI"/>
</dbReference>
<dbReference type="AlphaFoldDB" id="A0A0A7S598"/>
<dbReference type="Proteomes" id="UP000030901">
    <property type="component" value="Chromosome"/>
</dbReference>
<keyword evidence="3" id="KW-0804">Transcription</keyword>
<dbReference type="STRING" id="1267021.FPB0191_02213"/>
<dbReference type="NCBIfam" id="TIGR02405">
    <property type="entry name" value="trehalos_R_Ecol"/>
    <property type="match status" value="1"/>
</dbReference>
<dbReference type="PRINTS" id="PR00036">
    <property type="entry name" value="HTHLACI"/>
</dbReference>
<keyword evidence="1" id="KW-0805">Transcription regulation</keyword>
<evidence type="ECO:0000313" key="6">
    <source>
        <dbReference type="Proteomes" id="UP000030901"/>
    </source>
</evidence>
<evidence type="ECO:0000259" key="4">
    <source>
        <dbReference type="PROSITE" id="PS50932"/>
    </source>
</evidence>
<dbReference type="GO" id="GO:0045892">
    <property type="term" value="P:negative regulation of DNA-templated transcription"/>
    <property type="evidence" value="ECO:0007669"/>
    <property type="project" value="InterPro"/>
</dbReference>
<evidence type="ECO:0000256" key="2">
    <source>
        <dbReference type="ARBA" id="ARBA00023125"/>
    </source>
</evidence>
<dbReference type="KEGG" id="fpp:FPB0191_02213"/>
<dbReference type="PANTHER" id="PTHR30146">
    <property type="entry name" value="LACI-RELATED TRANSCRIPTIONAL REPRESSOR"/>
    <property type="match status" value="1"/>
</dbReference>
<dbReference type="SMART" id="SM00354">
    <property type="entry name" value="HTH_LACI"/>
    <property type="match status" value="1"/>
</dbReference>
<keyword evidence="2" id="KW-0238">DNA-binding</keyword>
<dbReference type="SUPFAM" id="SSF53822">
    <property type="entry name" value="Periplasmic binding protein-like I"/>
    <property type="match status" value="1"/>
</dbReference>
<evidence type="ECO:0000313" key="5">
    <source>
        <dbReference type="EMBL" id="AJA46017.1"/>
    </source>
</evidence>
<dbReference type="SUPFAM" id="SSF47413">
    <property type="entry name" value="lambda repressor-like DNA-binding domains"/>
    <property type="match status" value="1"/>
</dbReference>
<dbReference type="PROSITE" id="PS00356">
    <property type="entry name" value="HTH_LACI_1"/>
    <property type="match status" value="1"/>
</dbReference>
<evidence type="ECO:0000256" key="3">
    <source>
        <dbReference type="ARBA" id="ARBA00023163"/>
    </source>
</evidence>
<dbReference type="Gene3D" id="3.40.50.2300">
    <property type="match status" value="2"/>
</dbReference>
<protein>
    <submittedName>
        <fullName evidence="5">Transcriptional regulator, LacI family</fullName>
    </submittedName>
</protein>
<reference evidence="5 6" key="1">
    <citation type="journal article" date="2014" name="Appl. Environ. Microbiol.">
        <title>Gut symbionts from distinct hosts exhibit genotoxic activity via divergent colibactin biosynthetic pathways.</title>
        <authorList>
            <person name="Engel P."/>
            <person name="Vizcaino M.I."/>
            <person name="Crawford J.M."/>
        </authorList>
    </citation>
    <scope>NUCLEOTIDE SEQUENCE [LARGE SCALE GENOMIC DNA]</scope>
    <source>
        <strain evidence="5 6">PEB0191</strain>
    </source>
</reference>
<dbReference type="EMBL" id="CP009056">
    <property type="protein sequence ID" value="AJA46017.1"/>
    <property type="molecule type" value="Genomic_DNA"/>
</dbReference>
<dbReference type="GO" id="GO:0000976">
    <property type="term" value="F:transcription cis-regulatory region binding"/>
    <property type="evidence" value="ECO:0007669"/>
    <property type="project" value="TreeGrafter"/>
</dbReference>
<keyword evidence="6" id="KW-1185">Reference proteome</keyword>
<dbReference type="InterPro" id="IPR012771">
    <property type="entry name" value="Trehalos_R_gpbac"/>
</dbReference>
<name>A0A0A7S598_FRIPE</name>
<dbReference type="Gene3D" id="1.10.260.40">
    <property type="entry name" value="lambda repressor-like DNA-binding domains"/>
    <property type="match status" value="1"/>
</dbReference>
<dbReference type="InterPro" id="IPR028082">
    <property type="entry name" value="Peripla_BP_I"/>
</dbReference>
<evidence type="ECO:0000256" key="1">
    <source>
        <dbReference type="ARBA" id="ARBA00023015"/>
    </source>
</evidence>
<dbReference type="GO" id="GO:0005991">
    <property type="term" value="P:trehalose metabolic process"/>
    <property type="evidence" value="ECO:0007669"/>
    <property type="project" value="InterPro"/>
</dbReference>
<dbReference type="Pfam" id="PF13377">
    <property type="entry name" value="Peripla_BP_3"/>
    <property type="match status" value="1"/>
</dbReference>
<feature type="domain" description="HTH lacI-type" evidence="4">
    <location>
        <begin position="19"/>
        <end position="73"/>
    </location>
</feature>
<dbReference type="CDD" id="cd01392">
    <property type="entry name" value="HTH_LacI"/>
    <property type="match status" value="1"/>
</dbReference>
<sequence length="338" mass="37946">MLPLLFIRKFIMSVSSNHLTIKDIAKLSGVSKSTVSRVINHDPMVKESTRNKVMAIIEQYQFTPSKSARAMRGYGNKVIGIIVTRLDSMSENQAVRCMLPIFYEHDYDPIIMESQFKVEKVQEHLSMLKEKQADGVVIFAFTGLDNNVLSFWQNKSVIMARSYPDYNCVCYDDIGAVTQLLHHLHLTKKHQKIAYIGVEEQDQTTGAVRYQAYLAFCQRYNIIPHAYLGKLSFLSGYDLAPLVLASAPTAIVCATEAIALGLNKYLYEKQLNHIVVASVGNSELLNFLFPQTLFIELGFDKAGTYAANKLIAMLQKVTDFNAIAKTMTIPSQLNHSSS</sequence>
<organism evidence="5 6">
    <name type="scientific">Frischella perrara</name>
    <dbReference type="NCBI Taxonomy" id="1267021"/>
    <lineage>
        <taxon>Bacteria</taxon>
        <taxon>Pseudomonadati</taxon>
        <taxon>Pseudomonadota</taxon>
        <taxon>Gammaproteobacteria</taxon>
        <taxon>Orbales</taxon>
        <taxon>Orbaceae</taxon>
        <taxon>Frischella</taxon>
    </lineage>
</organism>
<dbReference type="HOGENOM" id="CLU_037628_9_0_6"/>
<dbReference type="Pfam" id="PF00356">
    <property type="entry name" value="LacI"/>
    <property type="match status" value="1"/>
</dbReference>